<dbReference type="Pfam" id="PF03631">
    <property type="entry name" value="Virul_fac_BrkB"/>
    <property type="match status" value="1"/>
</dbReference>
<dbReference type="RefSeq" id="WP_353565363.1">
    <property type="nucleotide sequence ID" value="NZ_BAABRI010000002.1"/>
</dbReference>
<protein>
    <submittedName>
        <fullName evidence="7">UPF0761 membrane protein YihY</fullName>
    </submittedName>
</protein>
<keyword evidence="4 6" id="KW-1133">Transmembrane helix</keyword>
<keyword evidence="5 6" id="KW-0472">Membrane</keyword>
<evidence type="ECO:0000313" key="8">
    <source>
        <dbReference type="Proteomes" id="UP001476282"/>
    </source>
</evidence>
<feature type="transmembrane region" description="Helical" evidence="6">
    <location>
        <begin position="154"/>
        <end position="177"/>
    </location>
</feature>
<gene>
    <name evidence="7" type="primary">yihY</name>
    <name evidence="7" type="ORF">Hsar01_00411</name>
</gene>
<name>A0ABP9UPG6_9BACT</name>
<organism evidence="7 8">
    <name type="scientific">Haloferula sargassicola</name>
    <dbReference type="NCBI Taxonomy" id="490096"/>
    <lineage>
        <taxon>Bacteria</taxon>
        <taxon>Pseudomonadati</taxon>
        <taxon>Verrucomicrobiota</taxon>
        <taxon>Verrucomicrobiia</taxon>
        <taxon>Verrucomicrobiales</taxon>
        <taxon>Verrucomicrobiaceae</taxon>
        <taxon>Haloferula</taxon>
    </lineage>
</organism>
<dbReference type="PANTHER" id="PTHR30213:SF0">
    <property type="entry name" value="UPF0761 MEMBRANE PROTEIN YIHY"/>
    <property type="match status" value="1"/>
</dbReference>
<feature type="transmembrane region" description="Helical" evidence="6">
    <location>
        <begin position="262"/>
        <end position="284"/>
    </location>
</feature>
<evidence type="ECO:0000256" key="3">
    <source>
        <dbReference type="ARBA" id="ARBA00022692"/>
    </source>
</evidence>
<proteinExistence type="predicted"/>
<keyword evidence="2" id="KW-1003">Cell membrane</keyword>
<evidence type="ECO:0000256" key="6">
    <source>
        <dbReference type="SAM" id="Phobius"/>
    </source>
</evidence>
<keyword evidence="3 6" id="KW-0812">Transmembrane</keyword>
<accession>A0ABP9UPG6</accession>
<feature type="transmembrane region" description="Helical" evidence="6">
    <location>
        <begin position="197"/>
        <end position="216"/>
    </location>
</feature>
<dbReference type="NCBIfam" id="TIGR00765">
    <property type="entry name" value="yihY_not_rbn"/>
    <property type="match status" value="1"/>
</dbReference>
<evidence type="ECO:0000256" key="5">
    <source>
        <dbReference type="ARBA" id="ARBA00023136"/>
    </source>
</evidence>
<keyword evidence="8" id="KW-1185">Reference proteome</keyword>
<dbReference type="Proteomes" id="UP001476282">
    <property type="component" value="Unassembled WGS sequence"/>
</dbReference>
<reference evidence="7 8" key="1">
    <citation type="submission" date="2024-02" db="EMBL/GenBank/DDBJ databases">
        <title>Haloferula sargassicola NBRC 104335.</title>
        <authorList>
            <person name="Ichikawa N."/>
            <person name="Katano-Makiyama Y."/>
            <person name="Hidaka K."/>
        </authorList>
    </citation>
    <scope>NUCLEOTIDE SEQUENCE [LARGE SCALE GENOMIC DNA]</scope>
    <source>
        <strain evidence="7 8">NBRC 104335</strain>
    </source>
</reference>
<comment type="caution">
    <text evidence="7">The sequence shown here is derived from an EMBL/GenBank/DDBJ whole genome shotgun (WGS) entry which is preliminary data.</text>
</comment>
<comment type="subcellular location">
    <subcellularLocation>
        <location evidence="1">Cell membrane</location>
        <topology evidence="1">Multi-pass membrane protein</topology>
    </subcellularLocation>
</comment>
<evidence type="ECO:0000313" key="7">
    <source>
        <dbReference type="EMBL" id="GAA5481204.1"/>
    </source>
</evidence>
<dbReference type="InterPro" id="IPR017039">
    <property type="entry name" value="Virul_fac_BrkB"/>
</dbReference>
<dbReference type="EMBL" id="BAABRI010000002">
    <property type="protein sequence ID" value="GAA5481204.1"/>
    <property type="molecule type" value="Genomic_DNA"/>
</dbReference>
<evidence type="ECO:0000256" key="2">
    <source>
        <dbReference type="ARBA" id="ARBA00022475"/>
    </source>
</evidence>
<dbReference type="PANTHER" id="PTHR30213">
    <property type="entry name" value="INNER MEMBRANE PROTEIN YHJD"/>
    <property type="match status" value="1"/>
</dbReference>
<feature type="transmembrane region" description="Helical" evidence="6">
    <location>
        <begin position="228"/>
        <end position="250"/>
    </location>
</feature>
<evidence type="ECO:0000256" key="1">
    <source>
        <dbReference type="ARBA" id="ARBA00004651"/>
    </source>
</evidence>
<dbReference type="PIRSF" id="PIRSF035875">
    <property type="entry name" value="RNase_BN"/>
    <property type="match status" value="1"/>
</dbReference>
<evidence type="ECO:0000256" key="4">
    <source>
        <dbReference type="ARBA" id="ARBA00022989"/>
    </source>
</evidence>
<feature type="transmembrane region" description="Helical" evidence="6">
    <location>
        <begin position="49"/>
        <end position="71"/>
    </location>
</feature>
<sequence length="331" mass="35473">MAISERSTRATGREASQPLQIPLSGWLSIGKRVVGQIGQDHVQIVSAGVAFYFFLSLFPAIAAFLSIYGLITTPAEAAEQMQRLQPLLPGEGFKLISDFAGTLAANESSNLGWGVVVSILLSIWSTNKGTTALFTGLNIAYDEKDSRSFLKKKLMTLGVTVGAILTGTILLSAVAVLPAVRNFLPVPGWVDSWVGVLRWPLFAAVALFGLAFLYKIAPHRTNPEWHWITPGSIVATGLWLLGSVAFAWYIEKFGDMSKTYGSVAAIAVMMLWFYITAFSILLGAEINGEAEHQTARDSTVGPDEPLGQRGAFYADHVAGKSGDAGGFADKG</sequence>